<dbReference type="CDD" id="cd03129">
    <property type="entry name" value="GAT1_Peptidase_E_like"/>
    <property type="match status" value="1"/>
</dbReference>
<evidence type="ECO:0000256" key="3">
    <source>
        <dbReference type="ARBA" id="ARBA00022801"/>
    </source>
</evidence>
<reference evidence="5" key="1">
    <citation type="submission" date="2021-05" db="EMBL/GenBank/DDBJ databases">
        <title>Molecular characterization for Shewanella algae harboring chromosomal blaOXA-55-like strains isolated from clinical and environment sample.</title>
        <authorList>
            <person name="Ohama Y."/>
            <person name="Aoki K."/>
            <person name="Harada S."/>
            <person name="Moriya K."/>
            <person name="Ishii Y."/>
            <person name="Tateda K."/>
        </authorList>
    </citation>
    <scope>NUCLEOTIDE SEQUENCE</scope>
    <source>
        <strain evidence="5">JCM 11563</strain>
    </source>
</reference>
<dbReference type="Pfam" id="PF03575">
    <property type="entry name" value="Peptidase_S51"/>
    <property type="match status" value="1"/>
</dbReference>
<dbReference type="PANTHER" id="PTHR20842">
    <property type="entry name" value="PROTEASE S51 ALPHA-ASPARTYL DIPEPTIDASE"/>
    <property type="match status" value="1"/>
</dbReference>
<dbReference type="InterPro" id="IPR005320">
    <property type="entry name" value="Peptidase_S51"/>
</dbReference>
<evidence type="ECO:0000256" key="1">
    <source>
        <dbReference type="ARBA" id="ARBA00006534"/>
    </source>
</evidence>
<evidence type="ECO:0000256" key="2">
    <source>
        <dbReference type="ARBA" id="ARBA00022670"/>
    </source>
</evidence>
<comment type="similarity">
    <text evidence="1">Belongs to the peptidase S51 family.</text>
</comment>
<name>A0ABQ4PMV3_9GAMM</name>
<keyword evidence="2" id="KW-0645">Protease</keyword>
<dbReference type="RefSeq" id="WP_220782329.1">
    <property type="nucleotide sequence ID" value="NZ_BPEY01000072.1"/>
</dbReference>
<evidence type="ECO:0008006" key="7">
    <source>
        <dbReference type="Google" id="ProtNLM"/>
    </source>
</evidence>
<organism evidence="5 6">
    <name type="scientific">Shewanella sairae</name>
    <dbReference type="NCBI Taxonomy" id="190310"/>
    <lineage>
        <taxon>Bacteria</taxon>
        <taxon>Pseudomonadati</taxon>
        <taxon>Pseudomonadota</taxon>
        <taxon>Gammaproteobacteria</taxon>
        <taxon>Alteromonadales</taxon>
        <taxon>Shewanellaceae</taxon>
        <taxon>Shewanella</taxon>
    </lineage>
</organism>
<evidence type="ECO:0000313" key="5">
    <source>
        <dbReference type="EMBL" id="GIU49637.1"/>
    </source>
</evidence>
<dbReference type="PANTHER" id="PTHR20842:SF0">
    <property type="entry name" value="ALPHA-ASPARTYL DIPEPTIDASE"/>
    <property type="match status" value="1"/>
</dbReference>
<comment type="caution">
    <text evidence="5">The sequence shown here is derived from an EMBL/GenBank/DDBJ whole genome shotgun (WGS) entry which is preliminary data.</text>
</comment>
<proteinExistence type="inferred from homology"/>
<keyword evidence="6" id="KW-1185">Reference proteome</keyword>
<protein>
    <recommendedName>
        <fullName evidence="7">Peptidase S51</fullName>
    </recommendedName>
</protein>
<keyword evidence="4" id="KW-0720">Serine protease</keyword>
<evidence type="ECO:0000313" key="6">
    <source>
        <dbReference type="Proteomes" id="UP000887104"/>
    </source>
</evidence>
<accession>A0ABQ4PMV3</accession>
<gene>
    <name evidence="5" type="ORF">TUM4438_33680</name>
</gene>
<sequence length="217" mass="23693">MKLAFLSDPNSENAHKAIESVLNAIITSKTANKGAAIKIGYIASQPDPAREYYQQTQQLYKRLNAELSVYLELESEFSQSSLEALLACDAIHLSGGDTFRFLAALKQRALLPVLRQFVVNGGGLIGVSAGAMIMTPNISSAVLCGDNNHCDLTDLTALNLVDFLFAPHISNDFFAQVDFKQQLLTFRQPLCLCADNAALSIINNQLLKHGQPHWSQA</sequence>
<keyword evidence="3" id="KW-0378">Hydrolase</keyword>
<dbReference type="Proteomes" id="UP000887104">
    <property type="component" value="Unassembled WGS sequence"/>
</dbReference>
<dbReference type="SUPFAM" id="SSF52317">
    <property type="entry name" value="Class I glutamine amidotransferase-like"/>
    <property type="match status" value="1"/>
</dbReference>
<dbReference type="InterPro" id="IPR029062">
    <property type="entry name" value="Class_I_gatase-like"/>
</dbReference>
<evidence type="ECO:0000256" key="4">
    <source>
        <dbReference type="ARBA" id="ARBA00022825"/>
    </source>
</evidence>
<dbReference type="Gene3D" id="3.40.50.880">
    <property type="match status" value="1"/>
</dbReference>
<dbReference type="EMBL" id="BPEY01000072">
    <property type="protein sequence ID" value="GIU49637.1"/>
    <property type="molecule type" value="Genomic_DNA"/>
</dbReference>